<dbReference type="InterPro" id="IPR036188">
    <property type="entry name" value="FAD/NAD-bd_sf"/>
</dbReference>
<accession>A0ABY4S8Y7</accession>
<gene>
    <name evidence="2" type="ORF">MW290_06345</name>
</gene>
<protein>
    <submittedName>
        <fullName evidence="2">NAD(P)-binding protein</fullName>
    </submittedName>
</protein>
<dbReference type="Proteomes" id="UP001056201">
    <property type="component" value="Chromosome 1"/>
</dbReference>
<dbReference type="Pfam" id="PF13450">
    <property type="entry name" value="NAD_binding_8"/>
    <property type="match status" value="1"/>
</dbReference>
<organism evidence="2 3">
    <name type="scientific">Aquincola tertiaricarbonis</name>
    <dbReference type="NCBI Taxonomy" id="391953"/>
    <lineage>
        <taxon>Bacteria</taxon>
        <taxon>Pseudomonadati</taxon>
        <taxon>Pseudomonadota</taxon>
        <taxon>Betaproteobacteria</taxon>
        <taxon>Burkholderiales</taxon>
        <taxon>Sphaerotilaceae</taxon>
        <taxon>Aquincola</taxon>
    </lineage>
</organism>
<evidence type="ECO:0000259" key="1">
    <source>
        <dbReference type="Pfam" id="PF01593"/>
    </source>
</evidence>
<sequence length="386" mass="40511">MKAIRSDRPTAAVVGAGIAGASCAQALAGAGWRVQVFDKSRGPGGRLATRRMGWTDASGQLRQTVLHHGAPGFTARSPQFVQWLQEAVGAGAAEAWQPLVASGSRPAGDDPYTVRYRGLPDGPALCRWLLQGLPELQTHWNLPVDQLQHGADGWRLLAGGQPLGEAVDAVILALPPAQAAPLLAPHRRDWAQRASLVLMQPCWSLMGVSGPLPDGLAAAAQPWQIARPQQGALAFILREPGETDELRWVLHARAGWSRQHLEDLPEQVLPELKAALQSWLGTSPAWRHAVVHRWRFAVPAAQPLPFDGPADSDAPPAPASCWWDAGQGLGVCGDFLGHAPASPVGSGGTVEGAWASGRAMAAQLLSSAVPASAAAGGHPLLNTVAS</sequence>
<keyword evidence="3" id="KW-1185">Reference proteome</keyword>
<dbReference type="EMBL" id="CP097635">
    <property type="protein sequence ID" value="URI08193.1"/>
    <property type="molecule type" value="Genomic_DNA"/>
</dbReference>
<proteinExistence type="predicted"/>
<dbReference type="Gene3D" id="3.90.660.10">
    <property type="match status" value="1"/>
</dbReference>
<evidence type="ECO:0000313" key="2">
    <source>
        <dbReference type="EMBL" id="URI08193.1"/>
    </source>
</evidence>
<dbReference type="PANTHER" id="PTHR16128">
    <property type="entry name" value="FAD/NAD(P)-BINDING OXIDOREDUCTASE FAMILY PROTEIN"/>
    <property type="match status" value="1"/>
</dbReference>
<dbReference type="InterPro" id="IPR002937">
    <property type="entry name" value="Amino_oxidase"/>
</dbReference>
<name>A0ABY4S8Y7_AQUTE</name>
<dbReference type="Gene3D" id="3.50.50.60">
    <property type="entry name" value="FAD/NAD(P)-binding domain"/>
    <property type="match status" value="1"/>
</dbReference>
<evidence type="ECO:0000313" key="3">
    <source>
        <dbReference type="Proteomes" id="UP001056201"/>
    </source>
</evidence>
<dbReference type="RefSeq" id="WP_250196414.1">
    <property type="nucleotide sequence ID" value="NZ_CP097635.1"/>
</dbReference>
<dbReference type="Pfam" id="PF01593">
    <property type="entry name" value="Amino_oxidase"/>
    <property type="match status" value="1"/>
</dbReference>
<feature type="domain" description="Amine oxidase" evidence="1">
    <location>
        <begin position="131"/>
        <end position="365"/>
    </location>
</feature>
<dbReference type="PANTHER" id="PTHR16128:SF5">
    <property type="entry name" value="FAD_NAD(P)-BINDING OXIDOREDUCTASE FAMILY PROTEIN"/>
    <property type="match status" value="1"/>
</dbReference>
<dbReference type="SUPFAM" id="SSF51905">
    <property type="entry name" value="FAD/NAD(P)-binding domain"/>
    <property type="match status" value="1"/>
</dbReference>
<dbReference type="PROSITE" id="PS51257">
    <property type="entry name" value="PROKAR_LIPOPROTEIN"/>
    <property type="match status" value="1"/>
</dbReference>
<reference evidence="2" key="1">
    <citation type="submission" date="2022-05" db="EMBL/GenBank/DDBJ databases">
        <title>An RpoN-dependent PEP-CTERM gene is involved in floc formation of an Aquincola tertiaricarbonis strain.</title>
        <authorList>
            <person name="Qiu D."/>
            <person name="Xia M."/>
        </authorList>
    </citation>
    <scope>NUCLEOTIDE SEQUENCE</scope>
    <source>
        <strain evidence="2">RN12</strain>
    </source>
</reference>